<keyword evidence="1" id="KW-1133">Transmembrane helix</keyword>
<reference evidence="3" key="1">
    <citation type="journal article" date="2020" name="mSystems">
        <title>Genome- and Community-Level Interaction Insights into Carbon Utilization and Element Cycling Functions of Hydrothermarchaeota in Hydrothermal Sediment.</title>
        <authorList>
            <person name="Zhou Z."/>
            <person name="Liu Y."/>
            <person name="Xu W."/>
            <person name="Pan J."/>
            <person name="Luo Z.H."/>
            <person name="Li M."/>
        </authorList>
    </citation>
    <scope>NUCLEOTIDE SEQUENCE [LARGE SCALE GENOMIC DNA]</scope>
    <source>
        <strain evidence="3">SpSt-754</strain>
    </source>
</reference>
<keyword evidence="1" id="KW-0472">Membrane</keyword>
<feature type="domain" description="LytR/CpsA/Psr regulator C-terminal" evidence="2">
    <location>
        <begin position="45"/>
        <end position="132"/>
    </location>
</feature>
<dbReference type="Pfam" id="PF13399">
    <property type="entry name" value="LytR_C"/>
    <property type="match status" value="1"/>
</dbReference>
<dbReference type="EMBL" id="DTGD01000203">
    <property type="protein sequence ID" value="HGB36319.1"/>
    <property type="molecule type" value="Genomic_DNA"/>
</dbReference>
<dbReference type="Gene3D" id="3.30.70.2390">
    <property type="match status" value="1"/>
</dbReference>
<keyword evidence="1" id="KW-0812">Transmembrane</keyword>
<evidence type="ECO:0000259" key="2">
    <source>
        <dbReference type="Pfam" id="PF13399"/>
    </source>
</evidence>
<dbReference type="AlphaFoldDB" id="A0A7V3KP82"/>
<comment type="caution">
    <text evidence="3">The sequence shown here is derived from an EMBL/GenBank/DDBJ whole genome shotgun (WGS) entry which is preliminary data.</text>
</comment>
<dbReference type="InterPro" id="IPR027381">
    <property type="entry name" value="LytR/CpsA/Psr_C"/>
</dbReference>
<gene>
    <name evidence="3" type="ORF">ENV38_05395</name>
</gene>
<sequence>MKKRLIISVFFGVIFIAFLAVAIYSSIRAYRVRNRMWYIKNVNPSIRVEVVNATGIPGLARKVTFLLRQDGFDVVYYSSSGDTIKKTVVVERSDSSLSHAKHLAKWIGCKEITLEWDYDKISDCALVIGLDFNKYFPGVDTAKILY</sequence>
<evidence type="ECO:0000256" key="1">
    <source>
        <dbReference type="SAM" id="Phobius"/>
    </source>
</evidence>
<name>A0A7V3KP82_UNCW3</name>
<organism evidence="3">
    <name type="scientific">candidate division WOR-3 bacterium</name>
    <dbReference type="NCBI Taxonomy" id="2052148"/>
    <lineage>
        <taxon>Bacteria</taxon>
        <taxon>Bacteria division WOR-3</taxon>
    </lineage>
</organism>
<accession>A0A7V3KP82</accession>
<protein>
    <submittedName>
        <fullName evidence="3">LytR family transcriptional regulator</fullName>
    </submittedName>
</protein>
<feature type="transmembrane region" description="Helical" evidence="1">
    <location>
        <begin position="6"/>
        <end position="27"/>
    </location>
</feature>
<proteinExistence type="predicted"/>
<evidence type="ECO:0000313" key="3">
    <source>
        <dbReference type="EMBL" id="HGB36319.1"/>
    </source>
</evidence>